<dbReference type="InterPro" id="IPR011009">
    <property type="entry name" value="Kinase-like_dom_sf"/>
</dbReference>
<evidence type="ECO:0000256" key="1">
    <source>
        <dbReference type="ARBA" id="ARBA00022527"/>
    </source>
</evidence>
<dbReference type="EMBL" id="JABBWE010000039">
    <property type="protein sequence ID" value="KAG1792078.1"/>
    <property type="molecule type" value="Genomic_DNA"/>
</dbReference>
<sequence>WSKSLLKLTYDFIDRSIASSPEPPLFAVPRVQFVEAGLALCHNQASSKPRAKTGSTWAVFLLEELIEGSDDMFVKFIHNMNANPLLNELDYGYDMAEFFVFTQHVQYVKTGKLAFISDYQGIIVLLTDPQILTHPYVFFICSDSILINACDIFGEGNIEASISKFEDQHACNEYCEWFGQEIFVKEVNDNEAAVNDDEVVVEN</sequence>
<comment type="caution">
    <text evidence="5">The sequence shown here is derived from an EMBL/GenBank/DDBJ whole genome shotgun (WGS) entry which is preliminary data.</text>
</comment>
<keyword evidence="3" id="KW-0418">Kinase</keyword>
<dbReference type="GO" id="GO:0004674">
    <property type="term" value="F:protein serine/threonine kinase activity"/>
    <property type="evidence" value="ECO:0007669"/>
    <property type="project" value="UniProtKB-KW"/>
</dbReference>
<evidence type="ECO:0000259" key="4">
    <source>
        <dbReference type="PROSITE" id="PS51158"/>
    </source>
</evidence>
<dbReference type="PROSITE" id="PS51158">
    <property type="entry name" value="ALPHA_KINASE"/>
    <property type="match status" value="1"/>
</dbReference>
<feature type="domain" description="Alpha-type protein kinase" evidence="4">
    <location>
        <begin position="1"/>
        <end position="183"/>
    </location>
</feature>
<dbReference type="AlphaFoldDB" id="A0A9P7ALY3"/>
<accession>A0A9P7ALY3</accession>
<keyword evidence="1" id="KW-0723">Serine/threonine-protein kinase</keyword>
<feature type="non-terminal residue" evidence="5">
    <location>
        <position position="1"/>
    </location>
</feature>
<dbReference type="Pfam" id="PF02816">
    <property type="entry name" value="Alpha_kinase"/>
    <property type="match status" value="1"/>
</dbReference>
<gene>
    <name evidence="5" type="ORF">HD556DRAFT_1239920</name>
</gene>
<dbReference type="GO" id="GO:0005524">
    <property type="term" value="F:ATP binding"/>
    <property type="evidence" value="ECO:0007669"/>
    <property type="project" value="InterPro"/>
</dbReference>
<evidence type="ECO:0000313" key="6">
    <source>
        <dbReference type="Proteomes" id="UP000719766"/>
    </source>
</evidence>
<keyword evidence="2" id="KW-0808">Transferase</keyword>
<evidence type="ECO:0000256" key="2">
    <source>
        <dbReference type="ARBA" id="ARBA00022679"/>
    </source>
</evidence>
<dbReference type="Gene3D" id="3.20.200.10">
    <property type="entry name" value="MHCK/EF2 kinase"/>
    <property type="match status" value="1"/>
</dbReference>
<reference evidence="5" key="1">
    <citation type="journal article" date="2020" name="New Phytol.">
        <title>Comparative genomics reveals dynamic genome evolution in host specialist ectomycorrhizal fungi.</title>
        <authorList>
            <person name="Lofgren L.A."/>
            <person name="Nguyen N.H."/>
            <person name="Vilgalys R."/>
            <person name="Ruytinx J."/>
            <person name="Liao H.L."/>
            <person name="Branco S."/>
            <person name="Kuo A."/>
            <person name="LaButti K."/>
            <person name="Lipzen A."/>
            <person name="Andreopoulos W."/>
            <person name="Pangilinan J."/>
            <person name="Riley R."/>
            <person name="Hundley H."/>
            <person name="Na H."/>
            <person name="Barry K."/>
            <person name="Grigoriev I.V."/>
            <person name="Stajich J.E."/>
            <person name="Kennedy P.G."/>
        </authorList>
    </citation>
    <scope>NUCLEOTIDE SEQUENCE</scope>
    <source>
        <strain evidence="5">S12</strain>
    </source>
</reference>
<dbReference type="SUPFAM" id="SSF56112">
    <property type="entry name" value="Protein kinase-like (PK-like)"/>
    <property type="match status" value="1"/>
</dbReference>
<dbReference type="GeneID" id="64591841"/>
<proteinExistence type="predicted"/>
<dbReference type="RefSeq" id="XP_041158777.1">
    <property type="nucleotide sequence ID" value="XM_041298077.1"/>
</dbReference>
<dbReference type="OrthoDB" id="2658733at2759"/>
<evidence type="ECO:0000256" key="3">
    <source>
        <dbReference type="ARBA" id="ARBA00022777"/>
    </source>
</evidence>
<name>A0A9P7ALY3_9AGAM</name>
<dbReference type="Proteomes" id="UP000719766">
    <property type="component" value="Unassembled WGS sequence"/>
</dbReference>
<protein>
    <recommendedName>
        <fullName evidence="4">Alpha-type protein kinase domain-containing protein</fullName>
    </recommendedName>
</protein>
<organism evidence="5 6">
    <name type="scientific">Suillus plorans</name>
    <dbReference type="NCBI Taxonomy" id="116603"/>
    <lineage>
        <taxon>Eukaryota</taxon>
        <taxon>Fungi</taxon>
        <taxon>Dikarya</taxon>
        <taxon>Basidiomycota</taxon>
        <taxon>Agaricomycotina</taxon>
        <taxon>Agaricomycetes</taxon>
        <taxon>Agaricomycetidae</taxon>
        <taxon>Boletales</taxon>
        <taxon>Suillineae</taxon>
        <taxon>Suillaceae</taxon>
        <taxon>Suillus</taxon>
    </lineage>
</organism>
<evidence type="ECO:0000313" key="5">
    <source>
        <dbReference type="EMBL" id="KAG1792078.1"/>
    </source>
</evidence>
<keyword evidence="6" id="KW-1185">Reference proteome</keyword>
<dbReference type="InterPro" id="IPR004166">
    <property type="entry name" value="a-kinase_dom"/>
</dbReference>